<reference evidence="2" key="2">
    <citation type="submission" date="2020-07" db="EMBL/GenBank/DDBJ databases">
        <authorList>
            <person name="Vera ALvarez R."/>
            <person name="Arias-Moreno D.M."/>
            <person name="Jimenez-Jacinto V."/>
            <person name="Jimenez-Bremont J.F."/>
            <person name="Swaminathan K."/>
            <person name="Moose S.P."/>
            <person name="Guerrero-Gonzalez M.L."/>
            <person name="Marino-Ramirez L."/>
            <person name="Landsman D."/>
            <person name="Rodriguez-Kessler M."/>
            <person name="Delgado-Sanchez P."/>
        </authorList>
    </citation>
    <scope>NUCLEOTIDE SEQUENCE</scope>
    <source>
        <tissue evidence="2">Cladode</tissue>
    </source>
</reference>
<organism evidence="2">
    <name type="scientific">Opuntia streptacantha</name>
    <name type="common">Prickly pear cactus</name>
    <name type="synonym">Opuntia cardona</name>
    <dbReference type="NCBI Taxonomy" id="393608"/>
    <lineage>
        <taxon>Eukaryota</taxon>
        <taxon>Viridiplantae</taxon>
        <taxon>Streptophyta</taxon>
        <taxon>Embryophyta</taxon>
        <taxon>Tracheophyta</taxon>
        <taxon>Spermatophyta</taxon>
        <taxon>Magnoliopsida</taxon>
        <taxon>eudicotyledons</taxon>
        <taxon>Gunneridae</taxon>
        <taxon>Pentapetalae</taxon>
        <taxon>Caryophyllales</taxon>
        <taxon>Cactineae</taxon>
        <taxon>Cactaceae</taxon>
        <taxon>Opuntioideae</taxon>
        <taxon>Opuntia</taxon>
    </lineage>
</organism>
<dbReference type="AlphaFoldDB" id="A0A7C9D998"/>
<reference evidence="2" key="1">
    <citation type="journal article" date="2013" name="J. Plant Res.">
        <title>Effect of fungi and light on seed germination of three Opuntia species from semiarid lands of central Mexico.</title>
        <authorList>
            <person name="Delgado-Sanchez P."/>
            <person name="Jimenez-Bremont J.F."/>
            <person name="Guerrero-Gonzalez Mde L."/>
            <person name="Flores J."/>
        </authorList>
    </citation>
    <scope>NUCLEOTIDE SEQUENCE</scope>
    <source>
        <tissue evidence="2">Cladode</tissue>
    </source>
</reference>
<feature type="region of interest" description="Disordered" evidence="1">
    <location>
        <begin position="89"/>
        <end position="112"/>
    </location>
</feature>
<evidence type="ECO:0000256" key="1">
    <source>
        <dbReference type="SAM" id="MobiDB-lite"/>
    </source>
</evidence>
<evidence type="ECO:0000313" key="2">
    <source>
        <dbReference type="EMBL" id="MBA4633865.1"/>
    </source>
</evidence>
<dbReference type="EMBL" id="GISG01088655">
    <property type="protein sequence ID" value="MBA4633865.1"/>
    <property type="molecule type" value="Transcribed_RNA"/>
</dbReference>
<feature type="compositionally biased region" description="Gly residues" evidence="1">
    <location>
        <begin position="96"/>
        <end position="112"/>
    </location>
</feature>
<accession>A0A7C9D998</accession>
<protein>
    <submittedName>
        <fullName evidence="2">Uncharacterized protein</fullName>
    </submittedName>
</protein>
<name>A0A7C9D998_OPUST</name>
<sequence length="112" mass="12300">MFMFSSAGFEFEFPPLLLLLQFPLLLPLFPALFFPLFFPDFSDFFVMVSSEFPTKAFFSPLLKISFHRFEAVRIGFPAEEVIDAELFSSDSSRTGPGPGSGSASGSGSGFGF</sequence>
<proteinExistence type="predicted"/>